<gene>
    <name evidence="1" type="ORF">PAXRUDRAFT_76891</name>
</gene>
<keyword evidence="2" id="KW-1185">Reference proteome</keyword>
<reference evidence="2" key="2">
    <citation type="submission" date="2015-01" db="EMBL/GenBank/DDBJ databases">
        <title>Evolutionary Origins and Diversification of the Mycorrhizal Mutualists.</title>
        <authorList>
            <consortium name="DOE Joint Genome Institute"/>
            <consortium name="Mycorrhizal Genomics Consortium"/>
            <person name="Kohler A."/>
            <person name="Kuo A."/>
            <person name="Nagy L.G."/>
            <person name="Floudas D."/>
            <person name="Copeland A."/>
            <person name="Barry K.W."/>
            <person name="Cichocki N."/>
            <person name="Veneault-Fourrey C."/>
            <person name="LaButti K."/>
            <person name="Lindquist E.A."/>
            <person name="Lipzen A."/>
            <person name="Lundell T."/>
            <person name="Morin E."/>
            <person name="Murat C."/>
            <person name="Riley R."/>
            <person name="Ohm R."/>
            <person name="Sun H."/>
            <person name="Tunlid A."/>
            <person name="Henrissat B."/>
            <person name="Grigoriev I.V."/>
            <person name="Hibbett D.S."/>
            <person name="Martin F."/>
        </authorList>
    </citation>
    <scope>NUCLEOTIDE SEQUENCE [LARGE SCALE GENOMIC DNA]</scope>
    <source>
        <strain evidence="2">Ve08.2h10</strain>
    </source>
</reference>
<dbReference type="AlphaFoldDB" id="A0A0D0DXT0"/>
<organism evidence="1 2">
    <name type="scientific">Paxillus rubicundulus Ve08.2h10</name>
    <dbReference type="NCBI Taxonomy" id="930991"/>
    <lineage>
        <taxon>Eukaryota</taxon>
        <taxon>Fungi</taxon>
        <taxon>Dikarya</taxon>
        <taxon>Basidiomycota</taxon>
        <taxon>Agaricomycotina</taxon>
        <taxon>Agaricomycetes</taxon>
        <taxon>Agaricomycetidae</taxon>
        <taxon>Boletales</taxon>
        <taxon>Paxilineae</taxon>
        <taxon>Paxillaceae</taxon>
        <taxon>Paxillus</taxon>
    </lineage>
</organism>
<reference evidence="1 2" key="1">
    <citation type="submission" date="2014-04" db="EMBL/GenBank/DDBJ databases">
        <authorList>
            <consortium name="DOE Joint Genome Institute"/>
            <person name="Kuo A."/>
            <person name="Kohler A."/>
            <person name="Jargeat P."/>
            <person name="Nagy L.G."/>
            <person name="Floudas D."/>
            <person name="Copeland A."/>
            <person name="Barry K.W."/>
            <person name="Cichocki N."/>
            <person name="Veneault-Fourrey C."/>
            <person name="LaButti K."/>
            <person name="Lindquist E.A."/>
            <person name="Lipzen A."/>
            <person name="Lundell T."/>
            <person name="Morin E."/>
            <person name="Murat C."/>
            <person name="Sun H."/>
            <person name="Tunlid A."/>
            <person name="Henrissat B."/>
            <person name="Grigoriev I.V."/>
            <person name="Hibbett D.S."/>
            <person name="Martin F."/>
            <person name="Nordberg H.P."/>
            <person name="Cantor M.N."/>
            <person name="Hua S.X."/>
        </authorList>
    </citation>
    <scope>NUCLEOTIDE SEQUENCE [LARGE SCALE GENOMIC DNA]</scope>
    <source>
        <strain evidence="1 2">Ve08.2h10</strain>
    </source>
</reference>
<proteinExistence type="predicted"/>
<accession>A0A0D0DXT0</accession>
<name>A0A0D0DXT0_9AGAM</name>
<feature type="non-terminal residue" evidence="1">
    <location>
        <position position="1"/>
    </location>
</feature>
<dbReference type="HOGENOM" id="CLU_041175_2_1_1"/>
<evidence type="ECO:0000313" key="1">
    <source>
        <dbReference type="EMBL" id="KIK91274.1"/>
    </source>
</evidence>
<dbReference type="OrthoDB" id="2678246at2759"/>
<evidence type="ECO:0000313" key="2">
    <source>
        <dbReference type="Proteomes" id="UP000054538"/>
    </source>
</evidence>
<feature type="non-terminal residue" evidence="1">
    <location>
        <position position="174"/>
    </location>
</feature>
<dbReference type="STRING" id="930991.A0A0D0DXT0"/>
<dbReference type="InParanoid" id="A0A0D0DXT0"/>
<dbReference type="EMBL" id="KN825406">
    <property type="protein sequence ID" value="KIK91274.1"/>
    <property type="molecule type" value="Genomic_DNA"/>
</dbReference>
<protein>
    <submittedName>
        <fullName evidence="1">Uncharacterized protein</fullName>
    </submittedName>
</protein>
<sequence length="174" mass="19375">IYWDVAHTDTLVEYLLTHPADCCILFSDKNIGNLTSQPKETTTKPSGHTKRDIHAIIAKAIFEGDLTYGGGYNKIPDKLQVSVDVVNSQTDSLKSTYWKHYGIFKQSGGGVVPSHPQYPNLLDTFTWLSMIIAEFPYYEDLHSLWKGDPSYSPNVISSEPKKNHAGGSLSLVKD</sequence>
<dbReference type="Proteomes" id="UP000054538">
    <property type="component" value="Unassembled WGS sequence"/>
</dbReference>